<accession>A0A370Q824</accession>
<name>A0A370Q824_9FLAO</name>
<dbReference type="Proteomes" id="UP000255317">
    <property type="component" value="Unassembled WGS sequence"/>
</dbReference>
<dbReference type="AlphaFoldDB" id="A0A370Q824"/>
<gene>
    <name evidence="2" type="ORF">C8D94_10544</name>
</gene>
<dbReference type="OrthoDB" id="1122028at2"/>
<keyword evidence="3" id="KW-1185">Reference proteome</keyword>
<comment type="caution">
    <text evidence="2">The sequence shown here is derived from an EMBL/GenBank/DDBJ whole genome shotgun (WGS) entry which is preliminary data.</text>
</comment>
<dbReference type="Gene3D" id="3.30.70.100">
    <property type="match status" value="1"/>
</dbReference>
<dbReference type="EMBL" id="QRAO01000005">
    <property type="protein sequence ID" value="RDK84200.1"/>
    <property type="molecule type" value="Genomic_DNA"/>
</dbReference>
<dbReference type="GO" id="GO:0071949">
    <property type="term" value="F:FAD binding"/>
    <property type="evidence" value="ECO:0007669"/>
    <property type="project" value="InterPro"/>
</dbReference>
<dbReference type="SUPFAM" id="SSF54975">
    <property type="entry name" value="Acylphosphatase/BLUF domain-like"/>
    <property type="match status" value="1"/>
</dbReference>
<dbReference type="RefSeq" id="WP_115124370.1">
    <property type="nucleotide sequence ID" value="NZ_QRAO01000005.1"/>
</dbReference>
<dbReference type="SMART" id="SM01034">
    <property type="entry name" value="BLUF"/>
    <property type="match status" value="1"/>
</dbReference>
<feature type="domain" description="BLUF" evidence="1">
    <location>
        <begin position="2"/>
        <end position="94"/>
    </location>
</feature>
<protein>
    <submittedName>
        <fullName evidence="2">FAD-dependent sensor of blue light</fullName>
    </submittedName>
</protein>
<dbReference type="InterPro" id="IPR007024">
    <property type="entry name" value="BLUF_domain"/>
</dbReference>
<sequence>MTYTVCYVSKATEGLGETEIEDVFATTLKNNAEKNIYGILLYGMGNFFQVLEGNKKTVESLYEQEIKNDTRHYDVFEIMRKTTQGPIFSSYSSVFTIVKTNEQLEQIKTYLRQNKVNTTSDKLSRLLNPFLLDL</sequence>
<evidence type="ECO:0000259" key="1">
    <source>
        <dbReference type="PROSITE" id="PS50925"/>
    </source>
</evidence>
<evidence type="ECO:0000313" key="3">
    <source>
        <dbReference type="Proteomes" id="UP000255317"/>
    </source>
</evidence>
<organism evidence="2 3">
    <name type="scientific">Marinirhabdus gelatinilytica</name>
    <dbReference type="NCBI Taxonomy" id="1703343"/>
    <lineage>
        <taxon>Bacteria</taxon>
        <taxon>Pseudomonadati</taxon>
        <taxon>Bacteroidota</taxon>
        <taxon>Flavobacteriia</taxon>
        <taxon>Flavobacteriales</taxon>
        <taxon>Flavobacteriaceae</taxon>
    </lineage>
</organism>
<proteinExistence type="predicted"/>
<evidence type="ECO:0000313" key="2">
    <source>
        <dbReference type="EMBL" id="RDK84200.1"/>
    </source>
</evidence>
<dbReference type="InterPro" id="IPR036046">
    <property type="entry name" value="Acylphosphatase-like_dom_sf"/>
</dbReference>
<dbReference type="PROSITE" id="PS50925">
    <property type="entry name" value="BLUF"/>
    <property type="match status" value="1"/>
</dbReference>
<dbReference type="Pfam" id="PF04940">
    <property type="entry name" value="BLUF"/>
    <property type="match status" value="1"/>
</dbReference>
<dbReference type="GO" id="GO:0009882">
    <property type="term" value="F:blue light photoreceptor activity"/>
    <property type="evidence" value="ECO:0007669"/>
    <property type="project" value="InterPro"/>
</dbReference>
<reference evidence="2 3" key="1">
    <citation type="submission" date="2018-07" db="EMBL/GenBank/DDBJ databases">
        <title>Genomic Encyclopedia of Type Strains, Phase IV (KMG-IV): sequencing the most valuable type-strain genomes for metagenomic binning, comparative biology and taxonomic classification.</title>
        <authorList>
            <person name="Goeker M."/>
        </authorList>
    </citation>
    <scope>NUCLEOTIDE SEQUENCE [LARGE SCALE GENOMIC DNA]</scope>
    <source>
        <strain evidence="2 3">DSM 101478</strain>
    </source>
</reference>